<feature type="transmembrane region" description="Helical" evidence="3">
    <location>
        <begin position="291"/>
        <end position="312"/>
    </location>
</feature>
<name>A0ABU7V862_9MICO</name>
<keyword evidence="3" id="KW-1133">Transmembrane helix</keyword>
<keyword evidence="1" id="KW-0378">Hydrolase</keyword>
<dbReference type="InterPro" id="IPR005754">
    <property type="entry name" value="Sortase"/>
</dbReference>
<proteinExistence type="predicted"/>
<dbReference type="Pfam" id="PF04203">
    <property type="entry name" value="Sortase"/>
    <property type="match status" value="1"/>
</dbReference>
<keyword evidence="3" id="KW-0472">Membrane</keyword>
<dbReference type="EMBL" id="JAZHOV010000006">
    <property type="protein sequence ID" value="MEF2255870.1"/>
    <property type="molecule type" value="Genomic_DNA"/>
</dbReference>
<evidence type="ECO:0000256" key="3">
    <source>
        <dbReference type="SAM" id="Phobius"/>
    </source>
</evidence>
<gene>
    <name evidence="4" type="ORF">V2V91_12100</name>
</gene>
<feature type="transmembrane region" description="Helical" evidence="3">
    <location>
        <begin position="318"/>
        <end position="337"/>
    </location>
</feature>
<dbReference type="InterPro" id="IPR023365">
    <property type="entry name" value="Sortase_dom-sf"/>
</dbReference>
<feature type="region of interest" description="Disordered" evidence="2">
    <location>
        <begin position="27"/>
        <end position="66"/>
    </location>
</feature>
<dbReference type="Proteomes" id="UP001351900">
    <property type="component" value="Unassembled WGS sequence"/>
</dbReference>
<accession>A0ABU7V862</accession>
<evidence type="ECO:0000313" key="4">
    <source>
        <dbReference type="EMBL" id="MEF2255870.1"/>
    </source>
</evidence>
<organism evidence="4 5">
    <name type="scientific">Microbacterium schleiferi</name>
    <dbReference type="NCBI Taxonomy" id="69362"/>
    <lineage>
        <taxon>Bacteria</taxon>
        <taxon>Bacillati</taxon>
        <taxon>Actinomycetota</taxon>
        <taxon>Actinomycetes</taxon>
        <taxon>Micrococcales</taxon>
        <taxon>Microbacteriaceae</taxon>
        <taxon>Microbacterium</taxon>
    </lineage>
</organism>
<evidence type="ECO:0000313" key="5">
    <source>
        <dbReference type="Proteomes" id="UP001351900"/>
    </source>
</evidence>
<evidence type="ECO:0000256" key="1">
    <source>
        <dbReference type="ARBA" id="ARBA00022801"/>
    </source>
</evidence>
<reference evidence="4 5" key="1">
    <citation type="submission" date="2024-01" db="EMBL/GenBank/DDBJ databases">
        <title>the genome sequence of strain Microbacterium schleiferi NBRC 15075.</title>
        <authorList>
            <person name="Ding Y."/>
            <person name="Zhang G."/>
        </authorList>
    </citation>
    <scope>NUCLEOTIDE SEQUENCE [LARGE SCALE GENOMIC DNA]</scope>
    <source>
        <strain evidence="4 5">NBRC 15075</strain>
    </source>
</reference>
<keyword evidence="5" id="KW-1185">Reference proteome</keyword>
<dbReference type="SUPFAM" id="SSF63817">
    <property type="entry name" value="Sortase"/>
    <property type="match status" value="1"/>
</dbReference>
<dbReference type="RefSeq" id="WP_331792026.1">
    <property type="nucleotide sequence ID" value="NZ_BAAAUO010000001.1"/>
</dbReference>
<feature type="transmembrane region" description="Helical" evidence="3">
    <location>
        <begin position="72"/>
        <end position="94"/>
    </location>
</feature>
<keyword evidence="3" id="KW-0812">Transmembrane</keyword>
<comment type="caution">
    <text evidence="4">The sequence shown here is derived from an EMBL/GenBank/DDBJ whole genome shotgun (WGS) entry which is preliminary data.</text>
</comment>
<evidence type="ECO:0000256" key="2">
    <source>
        <dbReference type="SAM" id="MobiDB-lite"/>
    </source>
</evidence>
<protein>
    <submittedName>
        <fullName evidence="4">Sortase</fullName>
    </submittedName>
</protein>
<dbReference type="Gene3D" id="2.40.260.10">
    <property type="entry name" value="Sortase"/>
    <property type="match status" value="1"/>
</dbReference>
<sequence length="347" mass="37480">MTATEDQGVTTARRFTWWQRIPFVRSTRETEAADDQSPTPAAPLRRSQPPKPPRRRPVARAPLPPLSPGQQYVRGSLVVLAVLMIALVLSITLLGQIRHYAAQQQLSDSFRQQLAEGIAPVAEGDFNDVLLPDGAPVALLEIPSIGVREVVVEGTDSEATQLGPGHRRDTVLPGQAGISVIMGRAAAYGGPFGRIQQLDPGETFTVITGQGEHDYEVIGLRYAGDPAPPALKGGEGRLVLVSARGLPYLPVATVRVDAKLVSDAQPTGLRQTRFATLDPAEKELQGDTSMVWALVFALQLLIVVEVAAVWSYRRIGPSRTWVVFVPVGLVSCLWVASEVSRLLPNLM</sequence>